<organism evidence="3 4">
    <name type="scientific">Pyronema omphalodes (strain CBS 100304)</name>
    <name type="common">Pyronema confluens</name>
    <dbReference type="NCBI Taxonomy" id="1076935"/>
    <lineage>
        <taxon>Eukaryota</taxon>
        <taxon>Fungi</taxon>
        <taxon>Dikarya</taxon>
        <taxon>Ascomycota</taxon>
        <taxon>Pezizomycotina</taxon>
        <taxon>Pezizomycetes</taxon>
        <taxon>Pezizales</taxon>
        <taxon>Pyronemataceae</taxon>
        <taxon>Pyronema</taxon>
    </lineage>
</organism>
<dbReference type="PANTHER" id="PTHR28067:SF1">
    <property type="entry name" value="DNA REPLICATION REGULATOR SLD3"/>
    <property type="match status" value="1"/>
</dbReference>
<evidence type="ECO:0000259" key="2">
    <source>
        <dbReference type="Pfam" id="PF08639"/>
    </source>
</evidence>
<dbReference type="OrthoDB" id="5395343at2759"/>
<feature type="region of interest" description="Disordered" evidence="1">
    <location>
        <begin position="620"/>
        <end position="672"/>
    </location>
</feature>
<feature type="region of interest" description="Disordered" evidence="1">
    <location>
        <begin position="853"/>
        <end position="898"/>
    </location>
</feature>
<dbReference type="AlphaFoldDB" id="U4LTW6"/>
<dbReference type="eggNOG" id="ENOG502S01X">
    <property type="taxonomic scope" value="Eukaryota"/>
</dbReference>
<accession>U4LTW6</accession>
<feature type="region of interest" description="Disordered" evidence="1">
    <location>
        <begin position="370"/>
        <end position="400"/>
    </location>
</feature>
<evidence type="ECO:0000313" key="4">
    <source>
        <dbReference type="Proteomes" id="UP000018144"/>
    </source>
</evidence>
<feature type="compositionally biased region" description="Basic and acidic residues" evidence="1">
    <location>
        <begin position="626"/>
        <end position="637"/>
    </location>
</feature>
<feature type="compositionally biased region" description="Basic residues" evidence="1">
    <location>
        <begin position="388"/>
        <end position="398"/>
    </location>
</feature>
<feature type="compositionally biased region" description="Low complexity" evidence="1">
    <location>
        <begin position="758"/>
        <end position="769"/>
    </location>
</feature>
<dbReference type="GO" id="GO:0031261">
    <property type="term" value="C:DNA replication preinitiation complex"/>
    <property type="evidence" value="ECO:0007669"/>
    <property type="project" value="TreeGrafter"/>
</dbReference>
<dbReference type="PANTHER" id="PTHR28067">
    <property type="entry name" value="DNA REPLICATION REGULATOR SLD3"/>
    <property type="match status" value="1"/>
</dbReference>
<feature type="compositionally biased region" description="Polar residues" evidence="1">
    <location>
        <begin position="507"/>
        <end position="522"/>
    </location>
</feature>
<gene>
    <name evidence="3" type="ORF">PCON_10041</name>
</gene>
<feature type="region of interest" description="Disordered" evidence="1">
    <location>
        <begin position="471"/>
        <end position="545"/>
    </location>
</feature>
<evidence type="ECO:0000256" key="1">
    <source>
        <dbReference type="SAM" id="MobiDB-lite"/>
    </source>
</evidence>
<dbReference type="Proteomes" id="UP000018144">
    <property type="component" value="Unassembled WGS sequence"/>
</dbReference>
<feature type="compositionally biased region" description="Polar residues" evidence="1">
    <location>
        <begin position="877"/>
        <end position="887"/>
    </location>
</feature>
<feature type="compositionally biased region" description="Low complexity" evidence="1">
    <location>
        <begin position="491"/>
        <end position="506"/>
    </location>
</feature>
<protein>
    <recommendedName>
        <fullName evidence="2">DNA replication regulator Sld3 C-terminal domain-containing protein</fullName>
    </recommendedName>
</protein>
<dbReference type="EMBL" id="HF935541">
    <property type="protein sequence ID" value="CCX31151.1"/>
    <property type="molecule type" value="Genomic_DNA"/>
</dbReference>
<dbReference type="Gene3D" id="1.20.58.2130">
    <property type="match status" value="1"/>
</dbReference>
<keyword evidence="4" id="KW-1185">Reference proteome</keyword>
<feature type="region of interest" description="Disordered" evidence="1">
    <location>
        <begin position="701"/>
        <end position="780"/>
    </location>
</feature>
<feature type="region of interest" description="Disordered" evidence="1">
    <location>
        <begin position="192"/>
        <end position="221"/>
    </location>
</feature>
<reference evidence="3 4" key="1">
    <citation type="journal article" date="2013" name="PLoS Genet.">
        <title>The genome and development-dependent transcriptomes of Pyronema confluens: a window into fungal evolution.</title>
        <authorList>
            <person name="Traeger S."/>
            <person name="Altegoer F."/>
            <person name="Freitag M."/>
            <person name="Gabaldon T."/>
            <person name="Kempken F."/>
            <person name="Kumar A."/>
            <person name="Marcet-Houben M."/>
            <person name="Poggeler S."/>
            <person name="Stajich J.E."/>
            <person name="Nowrousian M."/>
        </authorList>
    </citation>
    <scope>NUCLEOTIDE SEQUENCE [LARGE SCALE GENOMIC DNA]</scope>
    <source>
        <strain evidence="4">CBS 100304</strain>
        <tissue evidence="3">Vegetative mycelium</tissue>
    </source>
</reference>
<feature type="domain" description="DNA replication regulator Sld3 C-terminal" evidence="2">
    <location>
        <begin position="226"/>
        <end position="661"/>
    </location>
</feature>
<sequence length="948" mass="103117">MATLAPLPPSSVRKRKRVMDPQPVLAGPFTIQPHTPPFDAPSRVTPTVVLPRSHIPISWLSGAPSRLFEPPCDQPPLCSPGYMIISKLEGERQLSAIEMIQEGVYAIYKLSTLLRMKDIRKAASDSRGWTGQAGLAGQAAQTGWGEEWWSGAGGAEWPFGDGGLDQAMQAVRLDMGLPLESVDIAMANCEERTTTEPNETLPSPPPTAAGELPPTEPMQTPPPMSEILDQVRRQYLDTLYLTKTSLAYFSKSTLSRARASCHDFEETPPANRFDELNSFLRQMVLPLDKMDIKYRKSLVQCALENDVDDKTVFRTDEESFIQRWRAAVFEDRFVGENDTELKGKLEELKNRETELQIILLLEILALNKEHPPSAPEETKEKEKDGKEKKSKKKSKKAAKNAMPDPDILLDLLVDRLCIWHSIGTDLSTGKDEFKESSAPEKDHLRHFSIEVIMAFYASKLPEKCASINKKFGGHSSTKSSTPRPKLKPTLKKTLSSSKLNSSSSKLAQSDSARPSVSRSGTEPLSFIAPETTSAPRTARGGTLSSRSFTKRVVELDNKPKLPAKKIAVDEELKSAISALSKPNRAAAASEFLNAAEQRLKVSKKPKKTTRNPAAVMVAATPKKVKRDSFGGKLDKADNVPSTPNEVAPKAKQQRLPPSMVGGTPSVTPPPNRATRPAFGMDVVMDTPNPPRSLFQELRKVAPKTAPRTASKPAPRSVPNNVPSPFETPKKKQAAFETPKKKPVTIAEFWSPAAGGGSNKTATKNATSNNVDFNTFSSPPRDVVGETPMRNFQNIGAAFMSSPAGNMVGETPMNQTRNLGFGTGFGDSSPPRGDVVGETPVKSWTSGGVRFTSGFSGGFGGSSPPRGDTVGETPLKPNPTSNADSAFMSSPGGGIVGETPVVERTVRRFSLEKTVVATGERSVKKVVFQKEKETEMSGSIYDQLGWDED</sequence>
<name>U4LTW6_PYROM</name>
<evidence type="ECO:0000313" key="3">
    <source>
        <dbReference type="EMBL" id="CCX31151.1"/>
    </source>
</evidence>
<feature type="compositionally biased region" description="Basic and acidic residues" evidence="1">
    <location>
        <begin position="370"/>
        <end position="387"/>
    </location>
</feature>
<dbReference type="GO" id="GO:0006270">
    <property type="term" value="P:DNA replication initiation"/>
    <property type="evidence" value="ECO:0007669"/>
    <property type="project" value="InterPro"/>
</dbReference>
<dbReference type="InterPro" id="IPR042511">
    <property type="entry name" value="Sld3"/>
</dbReference>
<dbReference type="OMA" id="CIWHSIG"/>
<dbReference type="STRING" id="1076935.U4LTW6"/>
<dbReference type="Pfam" id="PF08639">
    <property type="entry name" value="Sld3_STD"/>
    <property type="match status" value="1"/>
</dbReference>
<dbReference type="InterPro" id="IPR013948">
    <property type="entry name" value="DNA_replication_reg_Sld3_C"/>
</dbReference>
<proteinExistence type="predicted"/>